<dbReference type="KEGG" id="vgo:GJW-30_1_00415"/>
<keyword evidence="6" id="KW-1185">Reference proteome</keyword>
<accession>A0A0S3PPK6</accession>
<evidence type="ECO:0000256" key="3">
    <source>
        <dbReference type="ARBA" id="ARBA00023002"/>
    </source>
</evidence>
<dbReference type="OrthoDB" id="9805815at2"/>
<protein>
    <submittedName>
        <fullName evidence="5">Protocatechuate 3,4-dioxygenase alpha chain</fullName>
        <ecNumber evidence="5">1.13.11.3</ecNumber>
    </submittedName>
</protein>
<dbReference type="CDD" id="cd03463">
    <property type="entry name" value="3_4-PCD_alpha"/>
    <property type="match status" value="1"/>
</dbReference>
<dbReference type="Proteomes" id="UP000236884">
    <property type="component" value="Chromosome"/>
</dbReference>
<gene>
    <name evidence="5" type="primary">pcaG</name>
    <name evidence="5" type="ORF">GJW-30_1_00415</name>
</gene>
<dbReference type="InterPro" id="IPR000627">
    <property type="entry name" value="Intradiol_dOase_C"/>
</dbReference>
<dbReference type="RefSeq" id="WP_096351050.1">
    <property type="nucleotide sequence ID" value="NZ_AP014946.1"/>
</dbReference>
<dbReference type="NCBIfam" id="TIGR02423">
    <property type="entry name" value="protocat_alph"/>
    <property type="match status" value="1"/>
</dbReference>
<dbReference type="Gene3D" id="2.60.130.10">
    <property type="entry name" value="Aromatic compound dioxygenase"/>
    <property type="match status" value="1"/>
</dbReference>
<evidence type="ECO:0000256" key="1">
    <source>
        <dbReference type="ARBA" id="ARBA00007825"/>
    </source>
</evidence>
<evidence type="ECO:0000313" key="5">
    <source>
        <dbReference type="EMBL" id="BAT57905.1"/>
    </source>
</evidence>
<dbReference type="GO" id="GO:0018578">
    <property type="term" value="F:protocatechuate 3,4-dioxygenase activity"/>
    <property type="evidence" value="ECO:0007669"/>
    <property type="project" value="UniProtKB-EC"/>
</dbReference>
<organism evidence="5 6">
    <name type="scientific">Variibacter gotjawalensis</name>
    <dbReference type="NCBI Taxonomy" id="1333996"/>
    <lineage>
        <taxon>Bacteria</taxon>
        <taxon>Pseudomonadati</taxon>
        <taxon>Pseudomonadota</taxon>
        <taxon>Alphaproteobacteria</taxon>
        <taxon>Hyphomicrobiales</taxon>
        <taxon>Nitrobacteraceae</taxon>
        <taxon>Variibacter</taxon>
    </lineage>
</organism>
<dbReference type="EC" id="1.13.11.3" evidence="5"/>
<sequence length="195" mass="20912">MSGITPSSTVGPYFLYGLVPSTYGGTDIIFNSLLTPDVSGERIRIEGRIFDGDGAVIPDAMVETWQADAEGKLNHAAGAKAGANTAFKGFGRAPTNAEGDYSFDTIRPGSVAGPDGKPQAPHIAVNVFARGVLRHLTTRIYFSDEKANAEDAILGLVPADRRDTLIANRHDRDGAIVYRFDIHLQGDNETVFFEA</sequence>
<dbReference type="GO" id="GO:0008199">
    <property type="term" value="F:ferric iron binding"/>
    <property type="evidence" value="ECO:0007669"/>
    <property type="project" value="InterPro"/>
</dbReference>
<dbReference type="PANTHER" id="PTHR33711:SF9">
    <property type="entry name" value="PROTOCATECHUATE 3,4-DIOXYGENASE ALPHA CHAIN"/>
    <property type="match status" value="1"/>
</dbReference>
<dbReference type="InterPro" id="IPR012786">
    <property type="entry name" value="Protocat_dOase_a"/>
</dbReference>
<evidence type="ECO:0000256" key="2">
    <source>
        <dbReference type="ARBA" id="ARBA00022964"/>
    </source>
</evidence>
<reference evidence="5 6" key="1">
    <citation type="submission" date="2015-08" db="EMBL/GenBank/DDBJ databases">
        <title>Investigation of the bacterial diversity of lava forest soil.</title>
        <authorList>
            <person name="Lee J.S."/>
        </authorList>
    </citation>
    <scope>NUCLEOTIDE SEQUENCE [LARGE SCALE GENOMIC DNA]</scope>
    <source>
        <strain evidence="5 6">GJW-30</strain>
    </source>
</reference>
<comment type="similarity">
    <text evidence="1">Belongs to the intradiol ring-cleavage dioxygenase family.</text>
</comment>
<dbReference type="EMBL" id="AP014946">
    <property type="protein sequence ID" value="BAT57905.1"/>
    <property type="molecule type" value="Genomic_DNA"/>
</dbReference>
<evidence type="ECO:0000313" key="6">
    <source>
        <dbReference type="Proteomes" id="UP000236884"/>
    </source>
</evidence>
<keyword evidence="3 5" id="KW-0560">Oxidoreductase</keyword>
<dbReference type="SUPFAM" id="SSF49482">
    <property type="entry name" value="Aromatic compound dioxygenase"/>
    <property type="match status" value="1"/>
</dbReference>
<dbReference type="Pfam" id="PF00775">
    <property type="entry name" value="Dioxygenase_C"/>
    <property type="match status" value="1"/>
</dbReference>
<proteinExistence type="inferred from homology"/>
<name>A0A0S3PPK6_9BRAD</name>
<dbReference type="PANTHER" id="PTHR33711">
    <property type="entry name" value="DIOXYGENASE, PUTATIVE (AFU_ORTHOLOGUE AFUA_2G02910)-RELATED"/>
    <property type="match status" value="1"/>
</dbReference>
<dbReference type="InterPro" id="IPR015889">
    <property type="entry name" value="Intradiol_dOase_core"/>
</dbReference>
<evidence type="ECO:0000259" key="4">
    <source>
        <dbReference type="Pfam" id="PF00775"/>
    </source>
</evidence>
<dbReference type="InterPro" id="IPR050770">
    <property type="entry name" value="Intradiol_RC_Dioxygenase"/>
</dbReference>
<feature type="domain" description="Intradiol ring-cleavage dioxygenases" evidence="4">
    <location>
        <begin position="38"/>
        <end position="186"/>
    </location>
</feature>
<dbReference type="AlphaFoldDB" id="A0A0S3PPK6"/>
<keyword evidence="2 5" id="KW-0223">Dioxygenase</keyword>